<evidence type="ECO:0000256" key="2">
    <source>
        <dbReference type="ARBA" id="ARBA00022692"/>
    </source>
</evidence>
<dbReference type="Proteomes" id="UP001211894">
    <property type="component" value="Unassembled WGS sequence"/>
</dbReference>
<feature type="transmembrane region" description="Helical" evidence="6">
    <location>
        <begin position="65"/>
        <end position="83"/>
    </location>
</feature>
<keyword evidence="9" id="KW-1185">Reference proteome</keyword>
<proteinExistence type="predicted"/>
<evidence type="ECO:0000256" key="5">
    <source>
        <dbReference type="ARBA" id="ARBA00023136"/>
    </source>
</evidence>
<evidence type="ECO:0000256" key="3">
    <source>
        <dbReference type="ARBA" id="ARBA00022748"/>
    </source>
</evidence>
<feature type="transmembrane region" description="Helical" evidence="6">
    <location>
        <begin position="214"/>
        <end position="232"/>
    </location>
</feature>
<reference evidence="8 9" key="1">
    <citation type="submission" date="2023-01" db="EMBL/GenBank/DDBJ databases">
        <title>Bacillus changyiensis sp. nov., isolated from a coastal deposit.</title>
        <authorList>
            <person name="Xiao G."/>
            <person name="Lai Q."/>
            <person name="Hu Z."/>
            <person name="Shao Z."/>
        </authorList>
    </citation>
    <scope>NUCLEOTIDE SEQUENCE [LARGE SCALE GENOMIC DNA]</scope>
    <source>
        <strain evidence="8 9">CLL-7-23</strain>
    </source>
</reference>
<dbReference type="EMBL" id="JAQKAB010000010">
    <property type="protein sequence ID" value="MDA7027772.1"/>
    <property type="molecule type" value="Genomic_DNA"/>
</dbReference>
<feature type="domain" description="ResB-like" evidence="7">
    <location>
        <begin position="63"/>
        <end position="423"/>
    </location>
</feature>
<evidence type="ECO:0000256" key="1">
    <source>
        <dbReference type="ARBA" id="ARBA00004141"/>
    </source>
</evidence>
<dbReference type="PANTHER" id="PTHR31566">
    <property type="entry name" value="CYTOCHROME C BIOGENESIS PROTEIN CCS1, CHLOROPLASTIC"/>
    <property type="match status" value="1"/>
</dbReference>
<evidence type="ECO:0000256" key="6">
    <source>
        <dbReference type="SAM" id="Phobius"/>
    </source>
</evidence>
<comment type="caution">
    <text evidence="8">The sequence shown here is derived from an EMBL/GenBank/DDBJ whole genome shotgun (WGS) entry which is preliminary data.</text>
</comment>
<dbReference type="RefSeq" id="WP_271341593.1">
    <property type="nucleotide sequence ID" value="NZ_JAQKAB010000010.1"/>
</dbReference>
<gene>
    <name evidence="8" type="ORF">PJ311_14410</name>
</gene>
<dbReference type="InterPro" id="IPR023494">
    <property type="entry name" value="Cyt_c_bgen_Ccs1/CcsB/ResB"/>
</dbReference>
<evidence type="ECO:0000256" key="4">
    <source>
        <dbReference type="ARBA" id="ARBA00022989"/>
    </source>
</evidence>
<accession>A0ABT4X8V0</accession>
<keyword evidence="5 6" id="KW-0472">Membrane</keyword>
<evidence type="ECO:0000313" key="8">
    <source>
        <dbReference type="EMBL" id="MDA7027772.1"/>
    </source>
</evidence>
<dbReference type="Pfam" id="PF05140">
    <property type="entry name" value="ResB"/>
    <property type="match status" value="2"/>
</dbReference>
<evidence type="ECO:0000259" key="7">
    <source>
        <dbReference type="Pfam" id="PF05140"/>
    </source>
</evidence>
<feature type="transmembrane region" description="Helical" evidence="6">
    <location>
        <begin position="121"/>
        <end position="140"/>
    </location>
</feature>
<protein>
    <submittedName>
        <fullName evidence="8">Cytochrome c biogenesis protein ResB</fullName>
    </submittedName>
</protein>
<keyword evidence="2 6" id="KW-0812">Transmembrane</keyword>
<keyword evidence="4 6" id="KW-1133">Transmembrane helix</keyword>
<name>A0ABT4X8V0_9BACI</name>
<dbReference type="InterPro" id="IPR007816">
    <property type="entry name" value="ResB-like_domain"/>
</dbReference>
<sequence length="544" mass="62635">MTKIKCDCGHVNPLGTFLCESCGKPLQKQDEKLLDMRYDGSARRSQTYQKTIIDKIWNFFSSVKVGVWLIIITLSASAFGTILPQEMYLPPDAQADTYYQKQYGLIGQVYYILGFHNLYGSWWFIILIALLGVSLVICSLDRVVPLHRALKNQGITRNSSFMKRQRLYSLTETELSEEKRIQIIETLKKRRYQVKEENKNLFAEKGRFSRWGPYVNHIGLIVFLIGVMLRYVPGMYVDETLWIREGETVPIPGTEGHYYLKNDRFIKEMYNSKQEKEVFSDAITKAGEGMVAKNYQTDVALYERKNKNLPGESPKLKKLRNGTIKVNEPLKFSSYSLYQTTYKEGELDKMVFKLIVKDTGKSFGSVSIDLLEPKSNYDLGNGYKVHLASYLPDFYFNKDGEPSTKTKNPNNPAFVFQIITPDKPNGEKSFVAIQETIEGSANNKYKMKFDHVETKNISGLTVRKDLTLWVLMIGGVIFMIGVIQGMYWQHRRIWLRSEDDQVLVAGHTNKNWYGLKKDLQKVLMDTGISEPTDQKELLKENRSA</sequence>
<comment type="subcellular location">
    <subcellularLocation>
        <location evidence="1">Membrane</location>
        <topology evidence="1">Multi-pass membrane protein</topology>
    </subcellularLocation>
</comment>
<dbReference type="PANTHER" id="PTHR31566:SF0">
    <property type="entry name" value="CYTOCHROME C BIOGENESIS PROTEIN CCS1, CHLOROPLASTIC"/>
    <property type="match status" value="1"/>
</dbReference>
<feature type="domain" description="ResB-like" evidence="7">
    <location>
        <begin position="430"/>
        <end position="519"/>
    </location>
</feature>
<keyword evidence="3" id="KW-0201">Cytochrome c-type biogenesis</keyword>
<evidence type="ECO:0000313" key="9">
    <source>
        <dbReference type="Proteomes" id="UP001211894"/>
    </source>
</evidence>
<feature type="transmembrane region" description="Helical" evidence="6">
    <location>
        <begin position="466"/>
        <end position="488"/>
    </location>
</feature>
<organism evidence="8 9">
    <name type="scientific">Bacillus changyiensis</name>
    <dbReference type="NCBI Taxonomy" id="3004103"/>
    <lineage>
        <taxon>Bacteria</taxon>
        <taxon>Bacillati</taxon>
        <taxon>Bacillota</taxon>
        <taxon>Bacilli</taxon>
        <taxon>Bacillales</taxon>
        <taxon>Bacillaceae</taxon>
        <taxon>Bacillus</taxon>
    </lineage>
</organism>